<dbReference type="PROSITE" id="PS50039">
    <property type="entry name" value="FORK_HEAD_3"/>
    <property type="match status" value="1"/>
</dbReference>
<dbReference type="PANTHER" id="PTHR46789:SF2">
    <property type="entry name" value="FORKHEAD BOX PROTEIN R2"/>
    <property type="match status" value="1"/>
</dbReference>
<feature type="domain" description="Fork-head" evidence="6">
    <location>
        <begin position="129"/>
        <end position="210"/>
    </location>
</feature>
<keyword evidence="3" id="KW-0804">Transcription</keyword>
<evidence type="ECO:0000256" key="2">
    <source>
        <dbReference type="ARBA" id="ARBA00023125"/>
    </source>
</evidence>
<accession>A0A8C3SRU6</accession>
<dbReference type="InterPro" id="IPR036390">
    <property type="entry name" value="WH_DNA-bd_sf"/>
</dbReference>
<evidence type="ECO:0000259" key="6">
    <source>
        <dbReference type="PROSITE" id="PS50039"/>
    </source>
</evidence>
<keyword evidence="2 5" id="KW-0238">DNA-binding</keyword>
<dbReference type="GO" id="GO:1990837">
    <property type="term" value="F:sequence-specific double-stranded DNA binding"/>
    <property type="evidence" value="ECO:0007669"/>
    <property type="project" value="TreeGrafter"/>
</dbReference>
<dbReference type="PRINTS" id="PR00053">
    <property type="entry name" value="FORKHEAD"/>
</dbReference>
<dbReference type="Pfam" id="PF00250">
    <property type="entry name" value="Forkhead"/>
    <property type="match status" value="1"/>
</dbReference>
<keyword evidence="4 5" id="KW-0539">Nucleus</keyword>
<organism evidence="7 8">
    <name type="scientific">Chelydra serpentina</name>
    <name type="common">Snapping turtle</name>
    <name type="synonym">Testudo serpentina</name>
    <dbReference type="NCBI Taxonomy" id="8475"/>
    <lineage>
        <taxon>Eukaryota</taxon>
        <taxon>Metazoa</taxon>
        <taxon>Chordata</taxon>
        <taxon>Craniata</taxon>
        <taxon>Vertebrata</taxon>
        <taxon>Euteleostomi</taxon>
        <taxon>Archelosauria</taxon>
        <taxon>Testudinata</taxon>
        <taxon>Testudines</taxon>
        <taxon>Cryptodira</taxon>
        <taxon>Durocryptodira</taxon>
        <taxon>Americhelydia</taxon>
        <taxon>Chelydroidea</taxon>
        <taxon>Chelydridae</taxon>
        <taxon>Chelydra</taxon>
    </lineage>
</organism>
<dbReference type="GO" id="GO:0003700">
    <property type="term" value="F:DNA-binding transcription factor activity"/>
    <property type="evidence" value="ECO:0007669"/>
    <property type="project" value="InterPro"/>
</dbReference>
<sequence length="270" mass="29971">WMWVNPSLVCPIASCPSVDMPGSSSPAFSVATAPGFSSPSPSLNYSHLDCSEEDLLSSSSEAEKVCGRREAFTEDEDASSVDISLPQKMETPKSKAVLAPRQPKVPRSQSKKLKYILQGSTKIKGGWPRPPLNYCILITLALRNSAEGSLTVQQIYQFTRQHFPFFQTAPDGWKNTIRHNLCFSSSFEKTTHFVCNEGNRKSRLWKLTPEGCRKFQEEVRALSEEALDLVSQSLSKPGTYQEAVAPAEALESGRVVLESRVSQDFVVRLH</sequence>
<comment type="subcellular location">
    <subcellularLocation>
        <location evidence="5">Nucleus</location>
    </subcellularLocation>
</comment>
<protein>
    <submittedName>
        <fullName evidence="7">Forkhead box R2</fullName>
    </submittedName>
</protein>
<name>A0A8C3SRU6_CHESE</name>
<evidence type="ECO:0000256" key="1">
    <source>
        <dbReference type="ARBA" id="ARBA00023015"/>
    </source>
</evidence>
<evidence type="ECO:0000313" key="8">
    <source>
        <dbReference type="Proteomes" id="UP000694403"/>
    </source>
</evidence>
<dbReference type="InterPro" id="IPR036388">
    <property type="entry name" value="WH-like_DNA-bd_sf"/>
</dbReference>
<dbReference type="GO" id="GO:0005634">
    <property type="term" value="C:nucleus"/>
    <property type="evidence" value="ECO:0007669"/>
    <property type="project" value="UniProtKB-SubCell"/>
</dbReference>
<evidence type="ECO:0000256" key="3">
    <source>
        <dbReference type="ARBA" id="ARBA00023163"/>
    </source>
</evidence>
<dbReference type="Gene3D" id="1.10.10.10">
    <property type="entry name" value="Winged helix-like DNA-binding domain superfamily/Winged helix DNA-binding domain"/>
    <property type="match status" value="1"/>
</dbReference>
<evidence type="ECO:0000256" key="4">
    <source>
        <dbReference type="ARBA" id="ARBA00023242"/>
    </source>
</evidence>
<evidence type="ECO:0000256" key="5">
    <source>
        <dbReference type="PROSITE-ProRule" id="PRU00089"/>
    </source>
</evidence>
<dbReference type="SUPFAM" id="SSF46785">
    <property type="entry name" value="Winged helix' DNA-binding domain"/>
    <property type="match status" value="1"/>
</dbReference>
<dbReference type="Proteomes" id="UP000694403">
    <property type="component" value="Unplaced"/>
</dbReference>
<dbReference type="SMART" id="SM00339">
    <property type="entry name" value="FH"/>
    <property type="match status" value="1"/>
</dbReference>
<keyword evidence="1" id="KW-0805">Transcription regulation</keyword>
<dbReference type="AlphaFoldDB" id="A0A8C3SRU6"/>
<keyword evidence="8" id="KW-1185">Reference proteome</keyword>
<proteinExistence type="predicted"/>
<dbReference type="PANTHER" id="PTHR46789">
    <property type="entry name" value="FORKHEAD BOX PROTEIN R1"/>
    <property type="match status" value="1"/>
</dbReference>
<reference evidence="7" key="1">
    <citation type="submission" date="2025-08" db="UniProtKB">
        <authorList>
            <consortium name="Ensembl"/>
        </authorList>
    </citation>
    <scope>IDENTIFICATION</scope>
</reference>
<dbReference type="CDD" id="cd20036">
    <property type="entry name" value="FH_FOXR"/>
    <property type="match status" value="1"/>
</dbReference>
<dbReference type="InterPro" id="IPR001766">
    <property type="entry name" value="Fork_head_dom"/>
</dbReference>
<feature type="DNA-binding region" description="Fork-head" evidence="5">
    <location>
        <begin position="129"/>
        <end position="210"/>
    </location>
</feature>
<reference evidence="7" key="2">
    <citation type="submission" date="2025-09" db="UniProtKB">
        <authorList>
            <consortium name="Ensembl"/>
        </authorList>
    </citation>
    <scope>IDENTIFICATION</scope>
</reference>
<dbReference type="Ensembl" id="ENSCSRT00000018625.1">
    <property type="protein sequence ID" value="ENSCSRP00000017803.1"/>
    <property type="gene ID" value="ENSCSRG00000013650.1"/>
</dbReference>
<evidence type="ECO:0000313" key="7">
    <source>
        <dbReference type="Ensembl" id="ENSCSRP00000017803.1"/>
    </source>
</evidence>
<dbReference type="InterPro" id="IPR052328">
    <property type="entry name" value="FOX_transcription_regulators"/>
</dbReference>